<reference evidence="1" key="1">
    <citation type="submission" date="2021-05" db="EMBL/GenBank/DDBJ databases">
        <authorList>
            <person name="Alioto T."/>
            <person name="Alioto T."/>
            <person name="Gomez Garrido J."/>
        </authorList>
    </citation>
    <scope>NUCLEOTIDE SEQUENCE</scope>
</reference>
<accession>A0A8D8FVC0</accession>
<protein>
    <submittedName>
        <fullName evidence="1">(northern house mosquito) hypothetical protein</fullName>
    </submittedName>
</protein>
<dbReference type="EMBL" id="HBUE01104757">
    <property type="protein sequence ID" value="CAG6486552.1"/>
    <property type="molecule type" value="Transcribed_RNA"/>
</dbReference>
<organism evidence="1">
    <name type="scientific">Culex pipiens</name>
    <name type="common">House mosquito</name>
    <dbReference type="NCBI Taxonomy" id="7175"/>
    <lineage>
        <taxon>Eukaryota</taxon>
        <taxon>Metazoa</taxon>
        <taxon>Ecdysozoa</taxon>
        <taxon>Arthropoda</taxon>
        <taxon>Hexapoda</taxon>
        <taxon>Insecta</taxon>
        <taxon>Pterygota</taxon>
        <taxon>Neoptera</taxon>
        <taxon>Endopterygota</taxon>
        <taxon>Diptera</taxon>
        <taxon>Nematocera</taxon>
        <taxon>Culicoidea</taxon>
        <taxon>Culicidae</taxon>
        <taxon>Culicinae</taxon>
        <taxon>Culicini</taxon>
        <taxon>Culex</taxon>
        <taxon>Culex</taxon>
    </lineage>
</organism>
<proteinExistence type="predicted"/>
<dbReference type="AlphaFoldDB" id="A0A8D8FVC0"/>
<sequence>MKIYLIDFFHSSSSHLSRTHCANIAGGGYEDRFFTPVHTQHYTQGDCPYRCTHTDDILRLLNNTTYNQKHAPPKAMTTSGTSTSFFFPTQSKNVNPPCVNRFNTGSTSLKNSFSKSLSHFTSFRCPFTVLVHWSTLVM</sequence>
<evidence type="ECO:0000313" key="1">
    <source>
        <dbReference type="EMBL" id="CAG6486552.1"/>
    </source>
</evidence>
<name>A0A8D8FVC0_CULPI</name>